<evidence type="ECO:0000313" key="3">
    <source>
        <dbReference type="Proteomes" id="UP000031512"/>
    </source>
</evidence>
<proteinExistence type="predicted"/>
<feature type="transmembrane region" description="Helical" evidence="1">
    <location>
        <begin position="32"/>
        <end position="51"/>
    </location>
</feature>
<dbReference type="Proteomes" id="UP000031512">
    <property type="component" value="Unassembled WGS sequence"/>
</dbReference>
<sequence>MYKFLGFVFGFVVPVTCGLYTCAYKNVKHADYWLRVIFFWLIFDQIVAPVFSTVLDGVVPGVWSIVYLGFSVALLVPKSKVLELLHKYTITGLNHDALDVVYKFIRKNTAEAKNKATALFTKYEKAMEF</sequence>
<dbReference type="VEuPathDB" id="PiroplasmaDB:BEWA_052410"/>
<dbReference type="KEGG" id="beq:BEWA_052410"/>
<feature type="transmembrane region" description="Helical" evidence="1">
    <location>
        <begin position="57"/>
        <end position="77"/>
    </location>
</feature>
<name>L1LCW6_THEEQ</name>
<evidence type="ECO:0000313" key="2">
    <source>
        <dbReference type="EMBL" id="EKX73186.1"/>
    </source>
</evidence>
<keyword evidence="1" id="KW-0472">Membrane</keyword>
<keyword evidence="1" id="KW-1133">Transmembrane helix</keyword>
<feature type="transmembrane region" description="Helical" evidence="1">
    <location>
        <begin position="6"/>
        <end position="23"/>
    </location>
</feature>
<dbReference type="OrthoDB" id="361576at2759"/>
<dbReference type="AlphaFoldDB" id="L1LCW6"/>
<dbReference type="RefSeq" id="XP_004832638.1">
    <property type="nucleotide sequence ID" value="XM_004832581.1"/>
</dbReference>
<reference evidence="2 3" key="1">
    <citation type="journal article" date="2012" name="BMC Genomics">
        <title>Comparative genomic analysis and phylogenetic position of Theileria equi.</title>
        <authorList>
            <person name="Kappmeyer L.S."/>
            <person name="Thiagarajan M."/>
            <person name="Herndon D.R."/>
            <person name="Ramsay J.D."/>
            <person name="Caler E."/>
            <person name="Djikeng A."/>
            <person name="Gillespie J.J."/>
            <person name="Lau A.O."/>
            <person name="Roalson E.H."/>
            <person name="Silva J.C."/>
            <person name="Silva M.G."/>
            <person name="Suarez C.E."/>
            <person name="Ueti M.W."/>
            <person name="Nene V.M."/>
            <person name="Mealey R.H."/>
            <person name="Knowles D.P."/>
            <person name="Brayton K.A."/>
        </authorList>
    </citation>
    <scope>NUCLEOTIDE SEQUENCE [LARGE SCALE GENOMIC DNA]</scope>
    <source>
        <strain evidence="2 3">WA</strain>
    </source>
</reference>
<evidence type="ECO:0000256" key="1">
    <source>
        <dbReference type="SAM" id="Phobius"/>
    </source>
</evidence>
<keyword evidence="1" id="KW-0812">Transmembrane</keyword>
<organism evidence="2 3">
    <name type="scientific">Theileria equi strain WA</name>
    <dbReference type="NCBI Taxonomy" id="1537102"/>
    <lineage>
        <taxon>Eukaryota</taxon>
        <taxon>Sar</taxon>
        <taxon>Alveolata</taxon>
        <taxon>Apicomplexa</taxon>
        <taxon>Aconoidasida</taxon>
        <taxon>Piroplasmida</taxon>
        <taxon>Theileriidae</taxon>
        <taxon>Theileria</taxon>
    </lineage>
</organism>
<keyword evidence="3" id="KW-1185">Reference proteome</keyword>
<dbReference type="eggNOG" id="ENOG502TMWK">
    <property type="taxonomic scope" value="Eukaryota"/>
</dbReference>
<dbReference type="GeneID" id="15802793"/>
<dbReference type="EMBL" id="ACOU01000003">
    <property type="protein sequence ID" value="EKX73186.1"/>
    <property type="molecule type" value="Genomic_DNA"/>
</dbReference>
<gene>
    <name evidence="2" type="ORF">BEWA_052410</name>
</gene>
<comment type="caution">
    <text evidence="2">The sequence shown here is derived from an EMBL/GenBank/DDBJ whole genome shotgun (WGS) entry which is preliminary data.</text>
</comment>
<accession>L1LCW6</accession>
<protein>
    <submittedName>
        <fullName evidence="2">Membrane protein, putative</fullName>
    </submittedName>
</protein>